<dbReference type="InterPro" id="IPR011990">
    <property type="entry name" value="TPR-like_helical_dom_sf"/>
</dbReference>
<evidence type="ECO:0000256" key="1">
    <source>
        <dbReference type="SAM" id="MobiDB-lite"/>
    </source>
</evidence>
<evidence type="ECO:0000313" key="2">
    <source>
        <dbReference type="EMBL" id="GFY98066.1"/>
    </source>
</evidence>
<dbReference type="Proteomes" id="UP000585474">
    <property type="component" value="Unassembled WGS sequence"/>
</dbReference>
<dbReference type="EMBL" id="BJWL01000012">
    <property type="protein sequence ID" value="GFY98066.1"/>
    <property type="molecule type" value="Genomic_DNA"/>
</dbReference>
<reference evidence="2 3" key="1">
    <citation type="submission" date="2019-07" db="EMBL/GenBank/DDBJ databases">
        <title>De Novo Assembly of kiwifruit Actinidia rufa.</title>
        <authorList>
            <person name="Sugita-Konishi S."/>
            <person name="Sato K."/>
            <person name="Mori E."/>
            <person name="Abe Y."/>
            <person name="Kisaki G."/>
            <person name="Hamano K."/>
            <person name="Suezawa K."/>
            <person name="Otani M."/>
            <person name="Fukuda T."/>
            <person name="Manabe T."/>
            <person name="Gomi K."/>
            <person name="Tabuchi M."/>
            <person name="Akimitsu K."/>
            <person name="Kataoka I."/>
        </authorList>
    </citation>
    <scope>NUCLEOTIDE SEQUENCE [LARGE SCALE GENOMIC DNA]</scope>
    <source>
        <strain evidence="3">cv. Fuchu</strain>
    </source>
</reference>
<protein>
    <submittedName>
        <fullName evidence="2">Pentatricopeptide repeat (PPR) superfamily protein</fullName>
    </submittedName>
</protein>
<keyword evidence="3" id="KW-1185">Reference proteome</keyword>
<proteinExistence type="predicted"/>
<sequence length="100" mass="10501">MIPRFPPSLPSAVTAPPSPAGQKLRFSANSNSATDAKPLLKKKNSMPTFSNQSSIVDMYAKCGLLDSASLVFESIYQKSSVSLTAVISGYVRSGAEIGSC</sequence>
<evidence type="ECO:0000313" key="3">
    <source>
        <dbReference type="Proteomes" id="UP000585474"/>
    </source>
</evidence>
<comment type="caution">
    <text evidence="2">The sequence shown here is derived from an EMBL/GenBank/DDBJ whole genome shotgun (WGS) entry which is preliminary data.</text>
</comment>
<gene>
    <name evidence="2" type="ORF">Acr_12g0006070</name>
</gene>
<dbReference type="OrthoDB" id="9990610at2759"/>
<organism evidence="2 3">
    <name type="scientific">Actinidia rufa</name>
    <dbReference type="NCBI Taxonomy" id="165716"/>
    <lineage>
        <taxon>Eukaryota</taxon>
        <taxon>Viridiplantae</taxon>
        <taxon>Streptophyta</taxon>
        <taxon>Embryophyta</taxon>
        <taxon>Tracheophyta</taxon>
        <taxon>Spermatophyta</taxon>
        <taxon>Magnoliopsida</taxon>
        <taxon>eudicotyledons</taxon>
        <taxon>Gunneridae</taxon>
        <taxon>Pentapetalae</taxon>
        <taxon>asterids</taxon>
        <taxon>Ericales</taxon>
        <taxon>Actinidiaceae</taxon>
        <taxon>Actinidia</taxon>
    </lineage>
</organism>
<name>A0A7J0FHZ5_9ERIC</name>
<dbReference type="AlphaFoldDB" id="A0A7J0FHZ5"/>
<feature type="region of interest" description="Disordered" evidence="1">
    <location>
        <begin position="1"/>
        <end position="32"/>
    </location>
</feature>
<accession>A0A7J0FHZ5</accession>
<dbReference type="Gene3D" id="1.25.40.10">
    <property type="entry name" value="Tetratricopeptide repeat domain"/>
    <property type="match status" value="1"/>
</dbReference>